<reference evidence="2" key="1">
    <citation type="journal article" date="2021" name="Genome Biol. Evol.">
        <title>A High-Quality Reference Genome for a Parasitic Bivalve with Doubly Uniparental Inheritance (Bivalvia: Unionida).</title>
        <authorList>
            <person name="Smith C.H."/>
        </authorList>
    </citation>
    <scope>NUCLEOTIDE SEQUENCE</scope>
    <source>
        <strain evidence="2">CHS0354</strain>
    </source>
</reference>
<evidence type="ECO:0000313" key="3">
    <source>
        <dbReference type="Proteomes" id="UP001195483"/>
    </source>
</evidence>
<organism evidence="2 3">
    <name type="scientific">Potamilus streckersoni</name>
    <dbReference type="NCBI Taxonomy" id="2493646"/>
    <lineage>
        <taxon>Eukaryota</taxon>
        <taxon>Metazoa</taxon>
        <taxon>Spiralia</taxon>
        <taxon>Lophotrochozoa</taxon>
        <taxon>Mollusca</taxon>
        <taxon>Bivalvia</taxon>
        <taxon>Autobranchia</taxon>
        <taxon>Heteroconchia</taxon>
        <taxon>Palaeoheterodonta</taxon>
        <taxon>Unionida</taxon>
        <taxon>Unionoidea</taxon>
        <taxon>Unionidae</taxon>
        <taxon>Ambleminae</taxon>
        <taxon>Lampsilini</taxon>
        <taxon>Potamilus</taxon>
    </lineage>
</organism>
<protein>
    <recommendedName>
        <fullName evidence="1">DUF7959 domain-containing protein</fullName>
    </recommendedName>
</protein>
<comment type="caution">
    <text evidence="2">The sequence shown here is derived from an EMBL/GenBank/DDBJ whole genome shotgun (WGS) entry which is preliminary data.</text>
</comment>
<keyword evidence="3" id="KW-1185">Reference proteome</keyword>
<name>A0AAE0VZ17_9BIVA</name>
<sequence>MQFDYADNKDIVVSFTLLDKAPPIGDVANPSKEISLDAAVKNIITKVNSGSFVVNTNTISLTAKPYSTQARIVDHTNYNTQQKTISKGYSGETCTCDGHKTVTNNHN</sequence>
<proteinExistence type="predicted"/>
<reference evidence="2" key="3">
    <citation type="submission" date="2023-05" db="EMBL/GenBank/DDBJ databases">
        <authorList>
            <person name="Smith C.H."/>
        </authorList>
    </citation>
    <scope>NUCLEOTIDE SEQUENCE</scope>
    <source>
        <strain evidence="2">CHS0354</strain>
        <tissue evidence="2">Mantle</tissue>
    </source>
</reference>
<dbReference type="AlphaFoldDB" id="A0AAE0VZ17"/>
<gene>
    <name evidence="2" type="ORF">CHS0354_003420</name>
</gene>
<reference evidence="2" key="2">
    <citation type="journal article" date="2021" name="Genome Biol. Evol.">
        <title>Developing a high-quality reference genome for a parasitic bivalve with doubly uniparental inheritance (Bivalvia: Unionida).</title>
        <authorList>
            <person name="Smith C.H."/>
        </authorList>
    </citation>
    <scope>NUCLEOTIDE SEQUENCE</scope>
    <source>
        <strain evidence="2">CHS0354</strain>
        <tissue evidence="2">Mantle</tissue>
    </source>
</reference>
<evidence type="ECO:0000259" key="1">
    <source>
        <dbReference type="Pfam" id="PF25899"/>
    </source>
</evidence>
<feature type="domain" description="DUF7959" evidence="1">
    <location>
        <begin position="7"/>
        <end position="66"/>
    </location>
</feature>
<dbReference type="EMBL" id="JAEAOA010000272">
    <property type="protein sequence ID" value="KAK3595426.1"/>
    <property type="molecule type" value="Genomic_DNA"/>
</dbReference>
<dbReference type="InterPro" id="IPR058265">
    <property type="entry name" value="DUF7959"/>
</dbReference>
<evidence type="ECO:0000313" key="2">
    <source>
        <dbReference type="EMBL" id="KAK3595426.1"/>
    </source>
</evidence>
<accession>A0AAE0VZ17</accession>
<dbReference type="Pfam" id="PF25899">
    <property type="entry name" value="DUF7959"/>
    <property type="match status" value="1"/>
</dbReference>
<dbReference type="Proteomes" id="UP001195483">
    <property type="component" value="Unassembled WGS sequence"/>
</dbReference>